<evidence type="ECO:0000313" key="1">
    <source>
        <dbReference type="EMBL" id="QSS50271.1"/>
    </source>
</evidence>
<sequence length="87" mass="10405">MTRPRKRRWRHYRTAPRFVVVTSEPPHEFQAQFCQGRLCVIEQARLRAQTLLVFHIQRKHQQPFHERPPHATRTDVGSCISKSCIRC</sequence>
<dbReference type="EMBL" id="CP069102">
    <property type="protein sequence ID" value="QSS50271.1"/>
    <property type="molecule type" value="Genomic_DNA"/>
</dbReference>
<accession>A0A8A1L9I3</accession>
<protein>
    <submittedName>
        <fullName evidence="1">Uncharacterized protein</fullName>
    </submittedName>
</protein>
<evidence type="ECO:0000313" key="2">
    <source>
        <dbReference type="Proteomes" id="UP000663419"/>
    </source>
</evidence>
<name>A0A8A1L9I3_AJEC8</name>
<reference evidence="1" key="1">
    <citation type="submission" date="2021-01" db="EMBL/GenBank/DDBJ databases">
        <title>Chromosome-level genome assembly of a human fungal pathogen reveals clustering of transcriptionally co-regulated genes.</title>
        <authorList>
            <person name="Voorhies M."/>
            <person name="Cohen S."/>
            <person name="Shea T.P."/>
            <person name="Petrus S."/>
            <person name="Munoz J.F."/>
            <person name="Poplawski S."/>
            <person name="Goldman W.E."/>
            <person name="Michael T."/>
            <person name="Cuomo C.A."/>
            <person name="Sil A."/>
            <person name="Beyhan S."/>
        </authorList>
    </citation>
    <scope>NUCLEOTIDE SEQUENCE</scope>
    <source>
        <strain evidence="1">H88</strain>
    </source>
</reference>
<dbReference type="AlphaFoldDB" id="A0A8A1L9I3"/>
<dbReference type="Proteomes" id="UP000663419">
    <property type="component" value="Chromosome 1"/>
</dbReference>
<dbReference type="VEuPathDB" id="FungiDB:I7I53_10901"/>
<proteinExistence type="predicted"/>
<gene>
    <name evidence="1" type="ORF">I7I53_10901</name>
</gene>
<organism evidence="1 2">
    <name type="scientific">Ajellomyces capsulatus (strain H88)</name>
    <name type="common">Darling's disease fungus</name>
    <name type="synonym">Histoplasma capsulatum</name>
    <dbReference type="NCBI Taxonomy" id="544711"/>
    <lineage>
        <taxon>Eukaryota</taxon>
        <taxon>Fungi</taxon>
        <taxon>Dikarya</taxon>
        <taxon>Ascomycota</taxon>
        <taxon>Pezizomycotina</taxon>
        <taxon>Eurotiomycetes</taxon>
        <taxon>Eurotiomycetidae</taxon>
        <taxon>Onygenales</taxon>
        <taxon>Ajellomycetaceae</taxon>
        <taxon>Histoplasma</taxon>
    </lineage>
</organism>